<sequence>MNGLNEGSLERATKKVRQQEEDPLDDGGREDPMDPFTPKMVSFRDMVMNSSLADNSKEDS</sequence>
<accession>A0A7J8NTH9</accession>
<organism evidence="2 3">
    <name type="scientific">Gossypium raimondii</name>
    <name type="common">Peruvian cotton</name>
    <name type="synonym">Gossypium klotzschianum subsp. raimondii</name>
    <dbReference type="NCBI Taxonomy" id="29730"/>
    <lineage>
        <taxon>Eukaryota</taxon>
        <taxon>Viridiplantae</taxon>
        <taxon>Streptophyta</taxon>
        <taxon>Embryophyta</taxon>
        <taxon>Tracheophyta</taxon>
        <taxon>Spermatophyta</taxon>
        <taxon>Magnoliopsida</taxon>
        <taxon>eudicotyledons</taxon>
        <taxon>Gunneridae</taxon>
        <taxon>Pentapetalae</taxon>
        <taxon>rosids</taxon>
        <taxon>malvids</taxon>
        <taxon>Malvales</taxon>
        <taxon>Malvaceae</taxon>
        <taxon>Malvoideae</taxon>
        <taxon>Gossypium</taxon>
    </lineage>
</organism>
<reference evidence="2 3" key="1">
    <citation type="journal article" date="2019" name="Genome Biol. Evol.">
        <title>Insights into the evolution of the New World diploid cottons (Gossypium, subgenus Houzingenia) based on genome sequencing.</title>
        <authorList>
            <person name="Grover C.E."/>
            <person name="Arick M.A. 2nd"/>
            <person name="Thrash A."/>
            <person name="Conover J.L."/>
            <person name="Sanders W.S."/>
            <person name="Peterson D.G."/>
            <person name="Frelichowski J.E."/>
            <person name="Scheffler J.A."/>
            <person name="Scheffler B.E."/>
            <person name="Wendel J.F."/>
        </authorList>
    </citation>
    <scope>NUCLEOTIDE SEQUENCE [LARGE SCALE GENOMIC DNA]</scope>
    <source>
        <strain evidence="2">8</strain>
        <tissue evidence="2">Leaf</tissue>
    </source>
</reference>
<evidence type="ECO:0000313" key="3">
    <source>
        <dbReference type="Proteomes" id="UP000593578"/>
    </source>
</evidence>
<evidence type="ECO:0000256" key="1">
    <source>
        <dbReference type="SAM" id="MobiDB-lite"/>
    </source>
</evidence>
<protein>
    <submittedName>
        <fullName evidence="2">Uncharacterized protein</fullName>
    </submittedName>
</protein>
<proteinExistence type="predicted"/>
<name>A0A7J8NTH9_GOSRA</name>
<dbReference type="EMBL" id="JABEZZ010000002">
    <property type="protein sequence ID" value="MBA0580124.1"/>
    <property type="molecule type" value="Genomic_DNA"/>
</dbReference>
<evidence type="ECO:0000313" key="2">
    <source>
        <dbReference type="EMBL" id="MBA0580124.1"/>
    </source>
</evidence>
<dbReference type="Proteomes" id="UP000593578">
    <property type="component" value="Unassembled WGS sequence"/>
</dbReference>
<dbReference type="AlphaFoldDB" id="A0A7J8NTH9"/>
<gene>
    <name evidence="2" type="ORF">Gorai_022356</name>
</gene>
<comment type="caution">
    <text evidence="2">The sequence shown here is derived from an EMBL/GenBank/DDBJ whole genome shotgun (WGS) entry which is preliminary data.</text>
</comment>
<feature type="region of interest" description="Disordered" evidence="1">
    <location>
        <begin position="1"/>
        <end position="41"/>
    </location>
</feature>
<feature type="compositionally biased region" description="Basic and acidic residues" evidence="1">
    <location>
        <begin position="8"/>
        <end position="32"/>
    </location>
</feature>